<keyword evidence="11 19" id="KW-1133">Transmembrane helix</keyword>
<dbReference type="InterPro" id="IPR008271">
    <property type="entry name" value="Ser/Thr_kinase_AS"/>
</dbReference>
<comment type="catalytic activity">
    <reaction evidence="18 19">
        <text>L-threonyl-[receptor-protein] + ATP = O-phospho-L-threonyl-[receptor-protein] + ADP + H(+)</text>
        <dbReference type="Rhea" id="RHEA:44880"/>
        <dbReference type="Rhea" id="RHEA-COMP:11024"/>
        <dbReference type="Rhea" id="RHEA-COMP:11025"/>
        <dbReference type="ChEBI" id="CHEBI:15378"/>
        <dbReference type="ChEBI" id="CHEBI:30013"/>
        <dbReference type="ChEBI" id="CHEBI:30616"/>
        <dbReference type="ChEBI" id="CHEBI:61977"/>
        <dbReference type="ChEBI" id="CHEBI:456216"/>
        <dbReference type="EC" id="2.7.11.30"/>
    </reaction>
</comment>
<evidence type="ECO:0000313" key="24">
    <source>
        <dbReference type="Proteomes" id="UP000011518"/>
    </source>
</evidence>
<keyword evidence="12 19" id="KW-0472">Membrane</keyword>
<evidence type="ECO:0000256" key="2">
    <source>
        <dbReference type="ARBA" id="ARBA00004479"/>
    </source>
</evidence>
<evidence type="ECO:0000256" key="6">
    <source>
        <dbReference type="ARBA" id="ARBA00022692"/>
    </source>
</evidence>
<dbReference type="InterPro" id="IPR011701">
    <property type="entry name" value="MFS"/>
</dbReference>
<feature type="transmembrane region" description="Helical" evidence="19">
    <location>
        <begin position="67"/>
        <end position="89"/>
    </location>
</feature>
<reference evidence="24" key="2">
    <citation type="journal article" date="2013" name="Nat. Commun.">
        <title>Genome of the Chinese tree shrew.</title>
        <authorList>
            <person name="Fan Y."/>
            <person name="Huang Z.Y."/>
            <person name="Cao C.C."/>
            <person name="Chen C.S."/>
            <person name="Chen Y.X."/>
            <person name="Fan D.D."/>
            <person name="He J."/>
            <person name="Hou H.L."/>
            <person name="Hu L."/>
            <person name="Hu X.T."/>
            <person name="Jiang X.T."/>
            <person name="Lai R."/>
            <person name="Lang Y.S."/>
            <person name="Liang B."/>
            <person name="Liao S.G."/>
            <person name="Mu D."/>
            <person name="Ma Y.Y."/>
            <person name="Niu Y.Y."/>
            <person name="Sun X.Q."/>
            <person name="Xia J.Q."/>
            <person name="Xiao J."/>
            <person name="Xiong Z.Q."/>
            <person name="Xu L."/>
            <person name="Yang L."/>
            <person name="Zhang Y."/>
            <person name="Zhao W."/>
            <person name="Zhao X.D."/>
            <person name="Zheng Y.T."/>
            <person name="Zhou J.M."/>
            <person name="Zhu Y.B."/>
            <person name="Zhang G.J."/>
            <person name="Wang J."/>
            <person name="Yao Y.G."/>
        </authorList>
    </citation>
    <scope>NUCLEOTIDE SEQUENCE [LARGE SCALE GENOMIC DNA]</scope>
</reference>
<dbReference type="SUPFAM" id="SSF103473">
    <property type="entry name" value="MFS general substrate transporter"/>
    <property type="match status" value="1"/>
</dbReference>
<feature type="transmembrane region" description="Helical" evidence="19">
    <location>
        <begin position="513"/>
        <end position="533"/>
    </location>
</feature>
<dbReference type="GO" id="GO:0048185">
    <property type="term" value="F:activin binding"/>
    <property type="evidence" value="ECO:0007669"/>
    <property type="project" value="TreeGrafter"/>
</dbReference>
<keyword evidence="7" id="KW-0732">Signal</keyword>
<dbReference type="Pfam" id="PF00069">
    <property type="entry name" value="Pkinase"/>
    <property type="match status" value="1"/>
</dbReference>
<keyword evidence="19" id="KW-0479">Metal-binding</keyword>
<proteinExistence type="inferred from homology"/>
<evidence type="ECO:0000256" key="12">
    <source>
        <dbReference type="ARBA" id="ARBA00023136"/>
    </source>
</evidence>
<evidence type="ECO:0000256" key="4">
    <source>
        <dbReference type="ARBA" id="ARBA00022527"/>
    </source>
</evidence>
<keyword evidence="10 19" id="KW-0067">ATP-binding</keyword>
<dbReference type="Gene3D" id="3.30.200.20">
    <property type="entry name" value="Phosphorylase Kinase, domain 1"/>
    <property type="match status" value="1"/>
</dbReference>
<comment type="subcellular location">
    <subcellularLocation>
        <location evidence="1">Membrane</location>
        <topology evidence="1">Multi-pass membrane protein</topology>
    </subcellularLocation>
    <subcellularLocation>
        <location evidence="2 19">Membrane</location>
        <topology evidence="2 19">Single-pass type I membrane protein</topology>
    </subcellularLocation>
</comment>
<feature type="transmembrane region" description="Helical" evidence="19">
    <location>
        <begin position="287"/>
        <end position="306"/>
    </location>
</feature>
<dbReference type="InterPro" id="IPR000719">
    <property type="entry name" value="Prot_kinase_dom"/>
</dbReference>
<dbReference type="EMBL" id="KB367386">
    <property type="protein sequence ID" value="ELV10529.1"/>
    <property type="molecule type" value="Genomic_DNA"/>
</dbReference>
<dbReference type="CDD" id="cd14140">
    <property type="entry name" value="STKc_ACVR2b"/>
    <property type="match status" value="1"/>
</dbReference>
<keyword evidence="8 19" id="KW-0547">Nucleotide-binding</keyword>
<keyword evidence="13" id="KW-1015">Disulfide bond</keyword>
<evidence type="ECO:0000256" key="14">
    <source>
        <dbReference type="ARBA" id="ARBA00023170"/>
    </source>
</evidence>
<dbReference type="GO" id="GO:0017002">
    <property type="term" value="F:activin receptor activity"/>
    <property type="evidence" value="ECO:0007669"/>
    <property type="project" value="TreeGrafter"/>
</dbReference>
<dbReference type="STRING" id="246437.L8Y666"/>
<dbReference type="InterPro" id="IPR020846">
    <property type="entry name" value="MFS_dom"/>
</dbReference>
<dbReference type="CDD" id="cd07776">
    <property type="entry name" value="ASKHA_NBD_FGGY_SpXK-like"/>
    <property type="match status" value="1"/>
</dbReference>
<comment type="caution">
    <text evidence="19">Lacks conserved residue(s) required for the propagation of feature annotation.</text>
</comment>
<feature type="domain" description="Protein kinase" evidence="21">
    <location>
        <begin position="1144"/>
        <end position="1434"/>
    </location>
</feature>
<keyword evidence="9 19" id="KW-0418">Kinase</keyword>
<dbReference type="InterPro" id="IPR036259">
    <property type="entry name" value="MFS_trans_sf"/>
</dbReference>
<dbReference type="Pfam" id="PF01064">
    <property type="entry name" value="Activin_recp"/>
    <property type="match status" value="1"/>
</dbReference>
<dbReference type="PROSITE" id="PS50850">
    <property type="entry name" value="MFS"/>
    <property type="match status" value="1"/>
</dbReference>
<dbReference type="GO" id="GO:0005524">
    <property type="term" value="F:ATP binding"/>
    <property type="evidence" value="ECO:0007669"/>
    <property type="project" value="UniProtKB-UniRule"/>
</dbReference>
<dbReference type="Pfam" id="PF07690">
    <property type="entry name" value="MFS_1"/>
    <property type="match status" value="1"/>
</dbReference>
<evidence type="ECO:0000256" key="9">
    <source>
        <dbReference type="ARBA" id="ARBA00022777"/>
    </source>
</evidence>
<dbReference type="SUPFAM" id="SSF53067">
    <property type="entry name" value="Actin-like ATPase domain"/>
    <property type="match status" value="2"/>
</dbReference>
<keyword evidence="4 19" id="KW-0723">Serine/threonine-protein kinase</keyword>
<feature type="transmembrane region" description="Helical" evidence="19">
    <location>
        <begin position="209"/>
        <end position="229"/>
    </location>
</feature>
<dbReference type="CDD" id="cd23632">
    <property type="entry name" value="TFP_LU_ECD_ACVR2B"/>
    <property type="match status" value="1"/>
</dbReference>
<accession>L8Y666</accession>
<evidence type="ECO:0000256" key="8">
    <source>
        <dbReference type="ARBA" id="ARBA00022741"/>
    </source>
</evidence>
<evidence type="ECO:0000256" key="3">
    <source>
        <dbReference type="ARBA" id="ARBA00009605"/>
    </source>
</evidence>
<evidence type="ECO:0000256" key="17">
    <source>
        <dbReference type="ARBA" id="ARBA00047681"/>
    </source>
</evidence>
<dbReference type="InterPro" id="IPR045860">
    <property type="entry name" value="Snake_toxin-like_sf"/>
</dbReference>
<dbReference type="EC" id="2.7.11.30" evidence="19"/>
<feature type="transmembrane region" description="Helical" evidence="19">
    <location>
        <begin position="483"/>
        <end position="501"/>
    </location>
</feature>
<dbReference type="Pfam" id="PF02782">
    <property type="entry name" value="FGGY_C"/>
    <property type="match status" value="1"/>
</dbReference>
<dbReference type="PRINTS" id="PR00653">
    <property type="entry name" value="ACTIVIN2R"/>
</dbReference>
<evidence type="ECO:0000256" key="1">
    <source>
        <dbReference type="ARBA" id="ARBA00004141"/>
    </source>
</evidence>
<comment type="cofactor">
    <cofactor evidence="19">
        <name>Mg(2+)</name>
        <dbReference type="ChEBI" id="CHEBI:18420"/>
    </cofactor>
    <cofactor evidence="19">
        <name>Mn(2+)</name>
        <dbReference type="ChEBI" id="CHEBI:29035"/>
    </cofactor>
</comment>
<reference evidence="24" key="1">
    <citation type="submission" date="2012-07" db="EMBL/GenBank/DDBJ databases">
        <title>Genome of the Chinese tree shrew, a rising model animal genetically related to primates.</title>
        <authorList>
            <person name="Zhang G."/>
            <person name="Fan Y."/>
            <person name="Yao Y."/>
            <person name="Huang Z."/>
        </authorList>
    </citation>
    <scope>NUCLEOTIDE SEQUENCE [LARGE SCALE GENOMIC DNA]</scope>
</reference>
<dbReference type="Gene3D" id="1.20.1250.20">
    <property type="entry name" value="MFS general substrate transporter like domains"/>
    <property type="match status" value="1"/>
</dbReference>
<dbReference type="FunFam" id="2.10.60.10:FF:000002">
    <property type="entry name" value="Serine/threonine-protein kinase receptor"/>
    <property type="match status" value="1"/>
</dbReference>
<dbReference type="InterPro" id="IPR018485">
    <property type="entry name" value="FGGY_C"/>
</dbReference>
<feature type="region of interest" description="Disordered" evidence="20">
    <location>
        <begin position="1"/>
        <end position="26"/>
    </location>
</feature>
<keyword evidence="24" id="KW-1185">Reference proteome</keyword>
<dbReference type="InterPro" id="IPR043129">
    <property type="entry name" value="ATPase_NBD"/>
</dbReference>
<feature type="transmembrane region" description="Helical" evidence="19">
    <location>
        <begin position="183"/>
        <end position="202"/>
    </location>
</feature>
<organism evidence="23 24">
    <name type="scientific">Tupaia chinensis</name>
    <name type="common">Chinese tree shrew</name>
    <name type="synonym">Tupaia belangeri chinensis</name>
    <dbReference type="NCBI Taxonomy" id="246437"/>
    <lineage>
        <taxon>Eukaryota</taxon>
        <taxon>Metazoa</taxon>
        <taxon>Chordata</taxon>
        <taxon>Craniata</taxon>
        <taxon>Vertebrata</taxon>
        <taxon>Euteleostomi</taxon>
        <taxon>Mammalia</taxon>
        <taxon>Eutheria</taxon>
        <taxon>Euarchontoglires</taxon>
        <taxon>Scandentia</taxon>
        <taxon>Tupaiidae</taxon>
        <taxon>Tupaia</taxon>
    </lineage>
</organism>
<evidence type="ECO:0000256" key="15">
    <source>
        <dbReference type="ARBA" id="ARBA00023180"/>
    </source>
</evidence>
<dbReference type="PANTHER" id="PTHR23255:SF70">
    <property type="entry name" value="ACTIVIN RECEPTOR TYPE-2B"/>
    <property type="match status" value="1"/>
</dbReference>
<evidence type="ECO:0000256" key="20">
    <source>
        <dbReference type="SAM" id="MobiDB-lite"/>
    </source>
</evidence>
<name>L8Y666_TUPCH</name>
<dbReference type="InterPro" id="IPR000333">
    <property type="entry name" value="TGFB_receptor"/>
</dbReference>
<dbReference type="Gene3D" id="1.10.510.10">
    <property type="entry name" value="Transferase(Phosphotransferase) domain 1"/>
    <property type="match status" value="1"/>
</dbReference>
<dbReference type="FunFam" id="1.10.510.10:FF:000099">
    <property type="entry name" value="Serine/threonine-protein kinase receptor"/>
    <property type="match status" value="1"/>
</dbReference>
<evidence type="ECO:0000313" key="23">
    <source>
        <dbReference type="EMBL" id="ELV10529.1"/>
    </source>
</evidence>
<dbReference type="eggNOG" id="KOG0255">
    <property type="taxonomic scope" value="Eukaryota"/>
</dbReference>
<evidence type="ECO:0000256" key="13">
    <source>
        <dbReference type="ARBA" id="ARBA00023157"/>
    </source>
</evidence>
<dbReference type="PROSITE" id="PS50011">
    <property type="entry name" value="PROTEIN_KINASE_DOM"/>
    <property type="match status" value="1"/>
</dbReference>
<comment type="similarity">
    <text evidence="3 19">Belongs to the protein kinase superfamily. TKL Ser/Thr protein kinase family. TGFB receptor subfamily.</text>
</comment>
<evidence type="ECO:0000256" key="5">
    <source>
        <dbReference type="ARBA" id="ARBA00022679"/>
    </source>
</evidence>
<keyword evidence="16 19" id="KW-0464">Manganese</keyword>
<evidence type="ECO:0000256" key="10">
    <source>
        <dbReference type="ARBA" id="ARBA00022840"/>
    </source>
</evidence>
<feature type="domain" description="Major facilitator superfamily (MFS) profile" evidence="22">
    <location>
        <begin position="124"/>
        <end position="537"/>
    </location>
</feature>
<dbReference type="PROSITE" id="PS00108">
    <property type="entry name" value="PROTEIN_KINASE_ST"/>
    <property type="match status" value="1"/>
</dbReference>
<dbReference type="GO" id="GO:0004856">
    <property type="term" value="F:D-xylulokinase activity"/>
    <property type="evidence" value="ECO:0007669"/>
    <property type="project" value="InterPro"/>
</dbReference>
<dbReference type="GO" id="GO:0042732">
    <property type="term" value="P:D-xylose metabolic process"/>
    <property type="evidence" value="ECO:0007669"/>
    <property type="project" value="InterPro"/>
</dbReference>
<keyword evidence="19" id="KW-0460">Magnesium</keyword>
<feature type="transmembrane region" description="Helical" evidence="19">
    <location>
        <begin position="453"/>
        <end position="477"/>
    </location>
</feature>
<evidence type="ECO:0000256" key="19">
    <source>
        <dbReference type="RuleBase" id="RU361271"/>
    </source>
</evidence>
<dbReference type="GO" id="GO:0022857">
    <property type="term" value="F:transmembrane transporter activity"/>
    <property type="evidence" value="ECO:0007669"/>
    <property type="project" value="InterPro"/>
</dbReference>
<sequence length="1466" mass="162849">MAGENNAEAELRSQPPPGSTDHDEPSMCSLSLETILRRLRALDVKQDDKLANILDVVGEFGTFQRRLVALTFIPSILSAFFILADYFVFADQDPYCNTSWILAVGPNLSEAEQMNLTLPRAPNGSFLTCLMYLPVPWDLESIIKFGLNNTDTCQNGWIYPNSKKRSLINEFDLVCGLEPKKDIVQTMFLAGLLIGSLIFGFISDKVGRYPTIMLSLLGLAIFGLGTAFASNFQQYIFFRFCVSQAGVVTEWLLGSHRAHAIILEHCFYSVGAVVLTGLSYILPHWRLLFLVGGVSTFPLVFYIWVLPESPRWLMMKGKVKEAKEVLSYAAGVNKKTIPLNLLEELQLPAKKVTKASILDFCNSRQRSKVTLPMGCVWFTIAFSYYTLNLKLRDFGVSIHFRQVIPRIMEVSARLCSIFLLEQLGRKWSLAFLLLQAAILCLLLLFLPQEPKPMMVLVIVFGEFSLAATVTVFFIYTAELLPTVLRATGLGLVSLAMAAGALSSLTITSQTRSLLPVFLCCISVVLALFFSSLLPETHGQPLCDSLERYSRQISRGGLQAGDYRTGRGQACCKVNRRRRRARREARLPWGRASAERVKVVEPAGGLGRWVQSTAEGSSAPTQTDSFQVKVVAVDAEWNVFYEDSVHFDRDLPEFGTRGGVHVHQDGLMVTSPVLMWVQALDTILEKMKASGFDFSQVLALSGAGQACFSVADSPVWMDSSSTAQCRQLEAAVGGAQALSGLTGSRAYEGAISSYYVQRYGFPPGCQVVAFTGDNPASLAGMRLEEGDIAVSLGTSDTLFLWLQEATPALEGHIFCNPVEPQQYMALLCFKNGSLMREKVRDESASGSWNEFSKALQSTEMGNSGHLGFYFDVMEITPEITGRYRFNAEDQEVCAFPGNVEIRALIEGQFMAKRIHAEGLGYRVMPKTKILATGGASHNRDILQVLADVFGAPVYVTDTANSACVGSAYRAFHGSGRGEAETRECIYYNANWELERTNQSGLERCEGEQDKRLHCYASWRNSSGTIELVKKGCWLDDFNCYDRQECVATEENPQVYFCCCEGNFCNERFTHLPEAGGPEVTYEPPPTAPTLLTVLAYSLLPIGGLSLIVLLAFWMYRHRKPPYGHVDIHEDPGPPPPSPLVGLKPLQLLEIKARGRFGCVWKAQLMNDFVAVKIFPLQDKQSWQSEREIFSTPGMKHENLLQFIAAEKRGSSLDVELWLITAFHDKGSLTDYLKGNIITWSELCHVAETMSRGLSYLHEDVPWCRGEGHKPSIAHRDFKSKNVLLKSDLTAVLADFGLAVRFEPGKPPGDTHGQVGTRRYMAPEVLEGAINFQRDAFLRIDMYAMGLVLWELVSRCTAADGPVDEYMLPFEEEIGQHPSLEELQEVVVHKKMRPAIKDHWLKHPGLAQLCVTIEECWDHDAEARLSAGCVEERVSLIRRSVNGTTSDCLVSLVTSVTNVDLPPKESSI</sequence>
<evidence type="ECO:0000259" key="21">
    <source>
        <dbReference type="PROSITE" id="PS50011"/>
    </source>
</evidence>
<dbReference type="Gene3D" id="3.30.420.40">
    <property type="match status" value="2"/>
</dbReference>
<dbReference type="Gene3D" id="2.10.60.10">
    <property type="entry name" value="CD59"/>
    <property type="match status" value="1"/>
</dbReference>
<protein>
    <recommendedName>
        <fullName evidence="19">Serine/threonine-protein kinase receptor</fullName>
        <ecNumber evidence="19">2.7.11.30</ecNumber>
    </recommendedName>
</protein>
<feature type="transmembrane region" description="Helical" evidence="19">
    <location>
        <begin position="427"/>
        <end position="446"/>
    </location>
</feature>
<dbReference type="SUPFAM" id="SSF56112">
    <property type="entry name" value="Protein kinase-like (PK-like)"/>
    <property type="match status" value="1"/>
</dbReference>
<evidence type="ECO:0000256" key="18">
    <source>
        <dbReference type="ARBA" id="ARBA00048773"/>
    </source>
</evidence>
<dbReference type="FunFam" id="3.30.200.20:FF:000094">
    <property type="entry name" value="Serine/threonine-protein kinase receptor"/>
    <property type="match status" value="1"/>
</dbReference>
<comment type="catalytic activity">
    <reaction evidence="17">
        <text>L-seryl-[receptor-protein] + ATP = O-phospho-L-seryl-[receptor-protein] + ADP + H(+)</text>
        <dbReference type="Rhea" id="RHEA:18673"/>
        <dbReference type="Rhea" id="RHEA-COMP:11022"/>
        <dbReference type="Rhea" id="RHEA-COMP:11023"/>
        <dbReference type="ChEBI" id="CHEBI:15378"/>
        <dbReference type="ChEBI" id="CHEBI:29999"/>
        <dbReference type="ChEBI" id="CHEBI:30616"/>
        <dbReference type="ChEBI" id="CHEBI:83421"/>
        <dbReference type="ChEBI" id="CHEBI:456216"/>
        <dbReference type="EC" id="2.7.11.30"/>
    </reaction>
</comment>
<dbReference type="GO" id="GO:0071363">
    <property type="term" value="P:cellular response to growth factor stimulus"/>
    <property type="evidence" value="ECO:0007669"/>
    <property type="project" value="TreeGrafter"/>
</dbReference>
<dbReference type="GO" id="GO:0046872">
    <property type="term" value="F:metal ion binding"/>
    <property type="evidence" value="ECO:0007669"/>
    <property type="project" value="UniProtKB-KW"/>
</dbReference>
<evidence type="ECO:0000256" key="11">
    <source>
        <dbReference type="ARBA" id="ARBA00022989"/>
    </source>
</evidence>
<dbReference type="InParanoid" id="L8Y666"/>
<dbReference type="InterPro" id="IPR000472">
    <property type="entry name" value="Activin_recp"/>
</dbReference>
<evidence type="ECO:0000259" key="22">
    <source>
        <dbReference type="PROSITE" id="PS50850"/>
    </source>
</evidence>
<keyword evidence="15" id="KW-0325">Glycoprotein</keyword>
<evidence type="ECO:0000256" key="16">
    <source>
        <dbReference type="ARBA" id="ARBA00023211"/>
    </source>
</evidence>
<dbReference type="Proteomes" id="UP000011518">
    <property type="component" value="Unassembled WGS sequence"/>
</dbReference>
<dbReference type="GO" id="GO:0048179">
    <property type="term" value="C:activin receptor complex"/>
    <property type="evidence" value="ECO:0007669"/>
    <property type="project" value="TreeGrafter"/>
</dbReference>
<dbReference type="InterPro" id="IPR011009">
    <property type="entry name" value="Kinase-like_dom_sf"/>
</dbReference>
<gene>
    <name evidence="23" type="ORF">TREES_T100007001</name>
</gene>
<keyword evidence="14 19" id="KW-0675">Receptor</keyword>
<dbReference type="SUPFAM" id="SSF57302">
    <property type="entry name" value="Snake toxin-like"/>
    <property type="match status" value="1"/>
</dbReference>
<feature type="transmembrane region" description="Helical" evidence="19">
    <location>
        <begin position="260"/>
        <end position="281"/>
    </location>
</feature>
<feature type="transmembrane region" description="Helical" evidence="19">
    <location>
        <begin position="1092"/>
        <end position="1114"/>
    </location>
</feature>
<dbReference type="PANTHER" id="PTHR23255">
    <property type="entry name" value="TRANSFORMING GROWTH FACTOR-BETA RECEPTOR TYPE I AND II"/>
    <property type="match status" value="1"/>
</dbReference>
<keyword evidence="6 19" id="KW-0812">Transmembrane</keyword>
<dbReference type="InterPro" id="IPR042024">
    <property type="entry name" value="D-XK_euk"/>
</dbReference>
<keyword evidence="5 19" id="KW-0808">Transferase</keyword>
<dbReference type="GO" id="GO:0032502">
    <property type="term" value="P:developmental process"/>
    <property type="evidence" value="ECO:0007669"/>
    <property type="project" value="UniProtKB-ARBA"/>
</dbReference>
<evidence type="ECO:0000256" key="7">
    <source>
        <dbReference type="ARBA" id="ARBA00022729"/>
    </source>
</evidence>
<dbReference type="FunFam" id="3.30.420.40:FF:000096">
    <property type="entry name" value="xylulose kinase"/>
    <property type="match status" value="1"/>
</dbReference>